<feature type="compositionally biased region" description="Low complexity" evidence="1">
    <location>
        <begin position="58"/>
        <end position="78"/>
    </location>
</feature>
<evidence type="ECO:0000313" key="4">
    <source>
        <dbReference type="Proteomes" id="UP000324022"/>
    </source>
</evidence>
<feature type="compositionally biased region" description="Low complexity" evidence="1">
    <location>
        <begin position="859"/>
        <end position="895"/>
    </location>
</feature>
<accession>A0A5C3EP51</accession>
<dbReference type="InterPro" id="IPR000210">
    <property type="entry name" value="BTB/POZ_dom"/>
</dbReference>
<protein>
    <recommendedName>
        <fullName evidence="2">BTB domain-containing protein</fullName>
    </recommendedName>
</protein>
<organism evidence="3 4">
    <name type="scientific">Ustilago trichophora</name>
    <dbReference type="NCBI Taxonomy" id="86804"/>
    <lineage>
        <taxon>Eukaryota</taxon>
        <taxon>Fungi</taxon>
        <taxon>Dikarya</taxon>
        <taxon>Basidiomycota</taxon>
        <taxon>Ustilaginomycotina</taxon>
        <taxon>Ustilaginomycetes</taxon>
        <taxon>Ustilaginales</taxon>
        <taxon>Ustilaginaceae</taxon>
        <taxon>Ustilago</taxon>
    </lineage>
</organism>
<feature type="compositionally biased region" description="Low complexity" evidence="1">
    <location>
        <begin position="21"/>
        <end position="50"/>
    </location>
</feature>
<reference evidence="3 4" key="1">
    <citation type="submission" date="2018-03" db="EMBL/GenBank/DDBJ databases">
        <authorList>
            <person name="Guldener U."/>
        </authorList>
    </citation>
    <scope>NUCLEOTIDE SEQUENCE [LARGE SCALE GENOMIC DNA]</scope>
    <source>
        <strain evidence="3 4">NBRC100155</strain>
    </source>
</reference>
<evidence type="ECO:0000259" key="2">
    <source>
        <dbReference type="PROSITE" id="PS50097"/>
    </source>
</evidence>
<feature type="region of interest" description="Disordered" evidence="1">
    <location>
        <begin position="274"/>
        <end position="325"/>
    </location>
</feature>
<feature type="region of interest" description="Disordered" evidence="1">
    <location>
        <begin position="793"/>
        <end position="938"/>
    </location>
</feature>
<feature type="compositionally biased region" description="Polar residues" evidence="1">
    <location>
        <begin position="277"/>
        <end position="299"/>
    </location>
</feature>
<gene>
    <name evidence="3" type="ORF">UTRI_06712</name>
</gene>
<proteinExistence type="predicted"/>
<feature type="compositionally biased region" description="Low complexity" evidence="1">
    <location>
        <begin position="87"/>
        <end position="98"/>
    </location>
</feature>
<feature type="compositionally biased region" description="Polar residues" evidence="1">
    <location>
        <begin position="903"/>
        <end position="916"/>
    </location>
</feature>
<feature type="compositionally biased region" description="Polar residues" evidence="1">
    <location>
        <begin position="825"/>
        <end position="851"/>
    </location>
</feature>
<evidence type="ECO:0000313" key="3">
    <source>
        <dbReference type="EMBL" id="SPO31875.1"/>
    </source>
</evidence>
<feature type="compositionally biased region" description="Low complexity" evidence="1">
    <location>
        <begin position="111"/>
        <end position="153"/>
    </location>
</feature>
<dbReference type="AlphaFoldDB" id="A0A5C3EP51"/>
<feature type="compositionally biased region" description="Low complexity" evidence="1">
    <location>
        <begin position="300"/>
        <end position="317"/>
    </location>
</feature>
<sequence>MTTGSANDGTSEAINSAIQASTAATTTAAAAAAAVPSPSSTSTPSDQAATVSANTSMAQPPSISATSTATAAIQSQAAVSPAQTAGSLSSSSSSSSSSVPNTQPASMLPRSTASSSTPASSSSSSSGTATPTTRQHATANSSHSASPARASSSLAQYHTQLAARGRRITQHNPISRSRFTSAATAMASTDNSNTLPSIFGYYSHDASAVNSANPANASTQRDYGPGWRVVQQSNQAPASRSTGPVRIDRSFLASPNSSPRVGFLSFYPHGAHPRPSWDSSTTLGTAYRPTQSQQDHTAATYSTSTSNSTDSSFLPSSLPAPQPTFEETTTISFTWTIRDLHLLREEVELTPPPSEGGRSVSAGAGKSDVWTSQPVFGDNKWKLELVRTTRPLSHQEQDTPSDSHNNMQDEALSESVSSIEPIAVQSSTSHTDATSSPRNTITILSVYLTALVLDYTHANVEIPASIMIGLRPLRAAVGRRGAENAGYLWRRFYDYTFQKEADLFTCHDLPSVSEMLQDVNVARDDAIALTIQLGLGPGHTRGRSGQFDDNAVTRTPVEVDGHHLVPRAVINSLGGLLDDANTGDVRIIVRERGFMLPSDATSISDDGHLDTTLAESQGGRVVPYPIGSSCPTASGEAADAGPDALNSIEEDPDRIFVRDRVLWAHASVLKSRSDYFHTMLASDFSEGIGRSFGTGGIGSAAGRNVRTLRIPDADFVTAYWFLRYLYTDDIHFADKEDVRSAVLDEEWAKGADLGYLTAGSSGGETGSGGFQANMLIDWTPISQLKDYDDLEMEEAEESHANLGYSMSRGQPSSSSVDRRDVSGSFVLQGSSMRTAVPTSSATTSGSLRQRTSLGGLGGASSSVNPSSSASTAISAPTSPSIPTAPPTSTTAAATSNKHHTTDESWSTTGVSARQPASQSQSQSTHDPHLHPTSHPGPASALSIFKLSHRYHMQDLSRLASLHITATLTPQSAFAMLLATSMYTELHARIKTYVYQHWHLVSHTSEFERCCDEVSVGMWGSDAGKTMRAFVRSLVSPLRAG</sequence>
<dbReference type="Proteomes" id="UP000324022">
    <property type="component" value="Unassembled WGS sequence"/>
</dbReference>
<dbReference type="PANTHER" id="PTHR24413">
    <property type="entry name" value="SPECKLE-TYPE POZ PROTEIN"/>
    <property type="match status" value="1"/>
</dbReference>
<dbReference type="EMBL" id="OOIN01000041">
    <property type="protein sequence ID" value="SPO31875.1"/>
    <property type="molecule type" value="Genomic_DNA"/>
</dbReference>
<feature type="region of interest" description="Disordered" evidence="1">
    <location>
        <begin position="348"/>
        <end position="371"/>
    </location>
</feature>
<feature type="region of interest" description="Disordered" evidence="1">
    <location>
        <begin position="391"/>
        <end position="416"/>
    </location>
</feature>
<keyword evidence="4" id="KW-1185">Reference proteome</keyword>
<feature type="region of interest" description="Disordered" evidence="1">
    <location>
        <begin position="21"/>
        <end position="153"/>
    </location>
</feature>
<dbReference type="SUPFAM" id="SSF54695">
    <property type="entry name" value="POZ domain"/>
    <property type="match status" value="1"/>
</dbReference>
<feature type="compositionally biased region" description="Polar residues" evidence="1">
    <location>
        <begin position="398"/>
        <end position="416"/>
    </location>
</feature>
<dbReference type="Gene3D" id="3.30.710.10">
    <property type="entry name" value="Potassium Channel Kv1.1, Chain A"/>
    <property type="match status" value="1"/>
</dbReference>
<dbReference type="PROSITE" id="PS50097">
    <property type="entry name" value="BTB"/>
    <property type="match status" value="1"/>
</dbReference>
<name>A0A5C3EP51_9BASI</name>
<evidence type="ECO:0000256" key="1">
    <source>
        <dbReference type="SAM" id="MobiDB-lite"/>
    </source>
</evidence>
<feature type="domain" description="BTB" evidence="2">
    <location>
        <begin position="642"/>
        <end position="734"/>
    </location>
</feature>
<dbReference type="OrthoDB" id="288590at2759"/>
<dbReference type="InterPro" id="IPR011333">
    <property type="entry name" value="SKP1/BTB/POZ_sf"/>
</dbReference>